<dbReference type="Proteomes" id="UP000694843">
    <property type="component" value="Unplaced"/>
</dbReference>
<protein>
    <submittedName>
        <fullName evidence="3">Uncharacterized protein LOC108679439</fullName>
    </submittedName>
</protein>
<dbReference type="OMA" id="ECERLEM"/>
<accession>A0A8B7PBT6</accession>
<dbReference type="OrthoDB" id="6381572at2759"/>
<evidence type="ECO:0000256" key="1">
    <source>
        <dbReference type="SAM" id="MobiDB-lite"/>
    </source>
</evidence>
<evidence type="ECO:0000313" key="3">
    <source>
        <dbReference type="RefSeq" id="XP_018023548.1"/>
    </source>
</evidence>
<dbReference type="Pfam" id="PF05380">
    <property type="entry name" value="Peptidase_A17"/>
    <property type="match status" value="1"/>
</dbReference>
<dbReference type="KEGG" id="hazt:108679439"/>
<proteinExistence type="predicted"/>
<name>A0A8B7PBT6_HYAAZ</name>
<feature type="region of interest" description="Disordered" evidence="1">
    <location>
        <begin position="429"/>
        <end position="455"/>
    </location>
</feature>
<dbReference type="PANTHER" id="PTHR47331">
    <property type="entry name" value="PHD-TYPE DOMAIN-CONTAINING PROTEIN"/>
    <property type="match status" value="1"/>
</dbReference>
<dbReference type="RefSeq" id="XP_018023548.1">
    <property type="nucleotide sequence ID" value="XM_018168059.1"/>
</dbReference>
<dbReference type="InterPro" id="IPR043502">
    <property type="entry name" value="DNA/RNA_pol_sf"/>
</dbReference>
<gene>
    <name evidence="3" type="primary">LOC108679439</name>
</gene>
<dbReference type="PANTHER" id="PTHR47331:SF6">
    <property type="entry name" value="DOUBLECORTIN DOMAIN-CONTAINING PROTEIN"/>
    <property type="match status" value="1"/>
</dbReference>
<dbReference type="GeneID" id="108679439"/>
<organism evidence="2 3">
    <name type="scientific">Hyalella azteca</name>
    <name type="common">Amphipod</name>
    <dbReference type="NCBI Taxonomy" id="294128"/>
    <lineage>
        <taxon>Eukaryota</taxon>
        <taxon>Metazoa</taxon>
        <taxon>Ecdysozoa</taxon>
        <taxon>Arthropoda</taxon>
        <taxon>Crustacea</taxon>
        <taxon>Multicrustacea</taxon>
        <taxon>Malacostraca</taxon>
        <taxon>Eumalacostraca</taxon>
        <taxon>Peracarida</taxon>
        <taxon>Amphipoda</taxon>
        <taxon>Senticaudata</taxon>
        <taxon>Talitrida</taxon>
        <taxon>Talitroidea</taxon>
        <taxon>Hyalellidae</taxon>
        <taxon>Hyalella</taxon>
    </lineage>
</organism>
<keyword evidence="2" id="KW-1185">Reference proteome</keyword>
<dbReference type="AlphaFoldDB" id="A0A8B7PBT6"/>
<dbReference type="GO" id="GO:0071897">
    <property type="term" value="P:DNA biosynthetic process"/>
    <property type="evidence" value="ECO:0007669"/>
    <property type="project" value="UniProtKB-ARBA"/>
</dbReference>
<evidence type="ECO:0000313" key="2">
    <source>
        <dbReference type="Proteomes" id="UP000694843"/>
    </source>
</evidence>
<dbReference type="InterPro" id="IPR008042">
    <property type="entry name" value="Retrotrans_Pao"/>
</dbReference>
<sequence>MTRFREQAIGFVADVESMFHAFQVSQEHRDLMRFFWWEDNDPKKQVITYRARVHVFGNTFSPAVATTCLRKAAEGIEGKTEDLKTSPHYLSAQSYIVSHFYCDDGLGTAASAPDAIGVLSMAKNILARYEIRLHKIVSNSPEVLAAFSPSERAIESEVEFFNAPTHSTLGVAWNVLDDCFTLKVSLPERPFTRRGMLSVTNSIYDPIGFVCPVILGGKLIMRKVLSEVTLGSERRPDWDDPLESHQLQEWTNWLSSLQALHLLSIPRCFLLPEAGDVVLQTLHVFADASLDAIGNVCYLRSTNSEGEVNVAFVHGESKLAPRAATSIPRLELCAAVEAVSSSQHIINDLKRPVDGIYYYSDSRVVLAYIKNESKRFSRYVQRREDLIRHSSQPSEWTYLDIASNPADHASRPTEPGSLQRSMWLTGPPFLMTSPAPAPQNGTEPDSDFRALPEEESPVVCALQTKKSVNSAVSQRL</sequence>
<reference evidence="3" key="1">
    <citation type="submission" date="2025-08" db="UniProtKB">
        <authorList>
            <consortium name="RefSeq"/>
        </authorList>
    </citation>
    <scope>IDENTIFICATION</scope>
    <source>
        <tissue evidence="3">Whole organism</tissue>
    </source>
</reference>
<dbReference type="SUPFAM" id="SSF56672">
    <property type="entry name" value="DNA/RNA polymerases"/>
    <property type="match status" value="1"/>
</dbReference>